<dbReference type="GO" id="GO:0003684">
    <property type="term" value="F:damaged DNA binding"/>
    <property type="evidence" value="ECO:0007669"/>
    <property type="project" value="UniProtKB-UniRule"/>
</dbReference>
<evidence type="ECO:0000256" key="2">
    <source>
        <dbReference type="SAM" id="MobiDB-lite"/>
    </source>
</evidence>
<evidence type="ECO:0000259" key="3">
    <source>
        <dbReference type="PROSITE" id="PS50030"/>
    </source>
</evidence>
<gene>
    <name evidence="5" type="ORF">DdX_06018</name>
</gene>
<dbReference type="PROSITE" id="PS50030">
    <property type="entry name" value="UBA"/>
    <property type="match status" value="1"/>
</dbReference>
<dbReference type="InterPro" id="IPR029071">
    <property type="entry name" value="Ubiquitin-like_domsf"/>
</dbReference>
<dbReference type="SMART" id="SM00165">
    <property type="entry name" value="UBA"/>
    <property type="match status" value="1"/>
</dbReference>
<dbReference type="PANTHER" id="PTHR10621:SF0">
    <property type="entry name" value="UV EXCISION REPAIR PROTEIN RAD23"/>
    <property type="match status" value="1"/>
</dbReference>
<evidence type="ECO:0000313" key="6">
    <source>
        <dbReference type="Proteomes" id="UP001201812"/>
    </source>
</evidence>
<dbReference type="GO" id="GO:0043161">
    <property type="term" value="P:proteasome-mediated ubiquitin-dependent protein catabolic process"/>
    <property type="evidence" value="ECO:0007669"/>
    <property type="project" value="UniProtKB-UniRule"/>
</dbReference>
<evidence type="ECO:0000313" key="5">
    <source>
        <dbReference type="EMBL" id="KAI1718905.1"/>
    </source>
</evidence>
<dbReference type="GO" id="GO:0031593">
    <property type="term" value="F:polyubiquitin modification-dependent protein binding"/>
    <property type="evidence" value="ECO:0007669"/>
    <property type="project" value="UniProtKB-UniRule"/>
</dbReference>
<dbReference type="SUPFAM" id="SSF54236">
    <property type="entry name" value="Ubiquitin-like"/>
    <property type="match status" value="1"/>
</dbReference>
<evidence type="ECO:0000256" key="1">
    <source>
        <dbReference type="RuleBase" id="RU367049"/>
    </source>
</evidence>
<dbReference type="Proteomes" id="UP001201812">
    <property type="component" value="Unassembled WGS sequence"/>
</dbReference>
<keyword evidence="6" id="KW-1185">Reference proteome</keyword>
<name>A0AAD4NBK1_9BILA</name>
<keyword evidence="1" id="KW-0963">Cytoplasm</keyword>
<dbReference type="SMART" id="SM00213">
    <property type="entry name" value="UBQ"/>
    <property type="match status" value="1"/>
</dbReference>
<feature type="region of interest" description="Disordered" evidence="2">
    <location>
        <begin position="192"/>
        <end position="213"/>
    </location>
</feature>
<protein>
    <recommendedName>
        <fullName evidence="1">UV excision repair protein RAD23</fullName>
    </recommendedName>
</protein>
<keyword evidence="1" id="KW-0234">DNA repair</keyword>
<evidence type="ECO:0000259" key="4">
    <source>
        <dbReference type="PROSITE" id="PS50053"/>
    </source>
</evidence>
<dbReference type="Gene3D" id="1.10.8.10">
    <property type="entry name" value="DNA helicase RuvA subunit, C-terminal domain"/>
    <property type="match status" value="1"/>
</dbReference>
<dbReference type="PANTHER" id="PTHR10621">
    <property type="entry name" value="UV EXCISION REPAIR PROTEIN RAD23"/>
    <property type="match status" value="1"/>
</dbReference>
<dbReference type="Gene3D" id="3.10.20.90">
    <property type="entry name" value="Phosphatidylinositol 3-kinase Catalytic Subunit, Chain A, domain 1"/>
    <property type="match status" value="1"/>
</dbReference>
<reference evidence="5" key="1">
    <citation type="submission" date="2022-01" db="EMBL/GenBank/DDBJ databases">
        <title>Genome Sequence Resource for Two Populations of Ditylenchus destructor, the Migratory Endoparasitic Phytonematode.</title>
        <authorList>
            <person name="Zhang H."/>
            <person name="Lin R."/>
            <person name="Xie B."/>
        </authorList>
    </citation>
    <scope>NUCLEOTIDE SEQUENCE</scope>
    <source>
        <strain evidence="5">BazhouSP</strain>
    </source>
</reference>
<feature type="compositionally biased region" description="Polar residues" evidence="2">
    <location>
        <begin position="198"/>
        <end position="213"/>
    </location>
</feature>
<dbReference type="CDD" id="cd14281">
    <property type="entry name" value="UBA2_Rad23_like"/>
    <property type="match status" value="1"/>
</dbReference>
<keyword evidence="1" id="KW-0227">DNA damage</keyword>
<comment type="caution">
    <text evidence="5">The sequence shown here is derived from an EMBL/GenBank/DDBJ whole genome shotgun (WGS) entry which is preliminary data.</text>
</comment>
<feature type="domain" description="UBA" evidence="3">
    <location>
        <begin position="217"/>
        <end position="257"/>
    </location>
</feature>
<dbReference type="PROSITE" id="PS50053">
    <property type="entry name" value="UBIQUITIN_2"/>
    <property type="match status" value="1"/>
</dbReference>
<dbReference type="GO" id="GO:0005654">
    <property type="term" value="C:nucleoplasm"/>
    <property type="evidence" value="ECO:0007669"/>
    <property type="project" value="TreeGrafter"/>
</dbReference>
<dbReference type="InterPro" id="IPR036353">
    <property type="entry name" value="XPC-bd_sf"/>
</dbReference>
<dbReference type="Gene3D" id="1.10.10.540">
    <property type="entry name" value="XPC-binding domain"/>
    <property type="match status" value="1"/>
</dbReference>
<dbReference type="InterPro" id="IPR015940">
    <property type="entry name" value="UBA"/>
</dbReference>
<dbReference type="InterPro" id="IPR000626">
    <property type="entry name" value="Ubiquitin-like_dom"/>
</dbReference>
<dbReference type="SUPFAM" id="SSF46934">
    <property type="entry name" value="UBA-like"/>
    <property type="match status" value="1"/>
</dbReference>
<dbReference type="InterPro" id="IPR009060">
    <property type="entry name" value="UBA-like_sf"/>
</dbReference>
<comment type="similarity">
    <text evidence="1">Belongs to the RAD23 family.</text>
</comment>
<dbReference type="GO" id="GO:0005829">
    <property type="term" value="C:cytosol"/>
    <property type="evidence" value="ECO:0007669"/>
    <property type="project" value="TreeGrafter"/>
</dbReference>
<dbReference type="GO" id="GO:0043130">
    <property type="term" value="F:ubiquitin binding"/>
    <property type="evidence" value="ECO:0007669"/>
    <property type="project" value="UniProtKB-UniRule"/>
</dbReference>
<dbReference type="FunFam" id="1.10.8.10:FF:000002">
    <property type="entry name" value="UV excision repair protein RAD23 homolog"/>
    <property type="match status" value="1"/>
</dbReference>
<dbReference type="Pfam" id="PF00240">
    <property type="entry name" value="ubiquitin"/>
    <property type="match status" value="1"/>
</dbReference>
<keyword evidence="1" id="KW-0539">Nucleus</keyword>
<dbReference type="CDD" id="cd01805">
    <property type="entry name" value="Ubl_Rad23"/>
    <property type="match status" value="1"/>
</dbReference>
<dbReference type="Pfam" id="PF00627">
    <property type="entry name" value="UBA"/>
    <property type="match status" value="1"/>
</dbReference>
<dbReference type="GO" id="GO:0070628">
    <property type="term" value="F:proteasome binding"/>
    <property type="evidence" value="ECO:0007669"/>
    <property type="project" value="TreeGrafter"/>
</dbReference>
<comment type="subcellular location">
    <subcellularLocation>
        <location evidence="1">Nucleus</location>
    </subcellularLocation>
    <subcellularLocation>
        <location evidence="1">Cytoplasm</location>
    </subcellularLocation>
</comment>
<dbReference type="SUPFAM" id="SSF101238">
    <property type="entry name" value="XPC-binding domain"/>
    <property type="match status" value="1"/>
</dbReference>
<dbReference type="EMBL" id="JAKKPZ010000007">
    <property type="protein sequence ID" value="KAI1718905.1"/>
    <property type="molecule type" value="Genomic_DNA"/>
</dbReference>
<dbReference type="AlphaFoldDB" id="A0AAD4NBK1"/>
<proteinExistence type="inferred from homology"/>
<dbReference type="Pfam" id="PF09280">
    <property type="entry name" value="XPC-binding"/>
    <property type="match status" value="1"/>
</dbReference>
<dbReference type="GO" id="GO:0006289">
    <property type="term" value="P:nucleotide-excision repair"/>
    <property type="evidence" value="ECO:0007669"/>
    <property type="project" value="UniProtKB-UniRule"/>
</dbReference>
<accession>A0AAD4NBK1</accession>
<organism evidence="5 6">
    <name type="scientific">Ditylenchus destructor</name>
    <dbReference type="NCBI Taxonomy" id="166010"/>
    <lineage>
        <taxon>Eukaryota</taxon>
        <taxon>Metazoa</taxon>
        <taxon>Ecdysozoa</taxon>
        <taxon>Nematoda</taxon>
        <taxon>Chromadorea</taxon>
        <taxon>Rhabditida</taxon>
        <taxon>Tylenchina</taxon>
        <taxon>Tylenchomorpha</taxon>
        <taxon>Sphaerularioidea</taxon>
        <taxon>Anguinidae</taxon>
        <taxon>Anguininae</taxon>
        <taxon>Ditylenchus</taxon>
    </lineage>
</organism>
<comment type="function">
    <text evidence="1">Multiubiquitin chain receptor involved in modulation of proteasomal degradation. Involved in nucleotide excision repair.</text>
</comment>
<dbReference type="PRINTS" id="PR01839">
    <property type="entry name" value="RAD23PROTEIN"/>
</dbReference>
<dbReference type="InterPro" id="IPR015360">
    <property type="entry name" value="XPC-bd"/>
</dbReference>
<sequence>MQVSFKTLTGLSFQIDCNNESTVANIKKQISFEKGESDFPLERVTLIYDGKKRSDDETFEDLNFDPKKYIVVMIDRKELGPAVAENSGLTPNIEPGCYIMSNATADMSAATEFTAGSNETDISVELGDRDENPFDFMRDHPDFGRFRDLVRAQPSLIPWMLQQMTAVKPDLLNMLSVNPDGFLALLEDKQPAQDVDDNNPQPTQQEEVQSQTMELTETEREAVERLMSLGFSETEAIEAFIACEKNEMLAANYLFDRRNVDTNATTGAKN</sequence>
<feature type="domain" description="Ubiquitin-like" evidence="4">
    <location>
        <begin position="1"/>
        <end position="77"/>
    </location>
</feature>
<dbReference type="InterPro" id="IPR004806">
    <property type="entry name" value="Rad23"/>
</dbReference>